<protein>
    <submittedName>
        <fullName evidence="2">GNAT family N-acetyltransferase</fullName>
        <ecNumber evidence="2">2.3.-.-</ecNumber>
    </submittedName>
</protein>
<dbReference type="GO" id="GO:0016746">
    <property type="term" value="F:acyltransferase activity"/>
    <property type="evidence" value="ECO:0007669"/>
    <property type="project" value="UniProtKB-KW"/>
</dbReference>
<dbReference type="EMBL" id="JBHMDG010000012">
    <property type="protein sequence ID" value="MFB9313759.1"/>
    <property type="molecule type" value="Genomic_DNA"/>
</dbReference>
<organism evidence="2 3">
    <name type="scientific">Nocardioides plantarum</name>
    <dbReference type="NCBI Taxonomy" id="29299"/>
    <lineage>
        <taxon>Bacteria</taxon>
        <taxon>Bacillati</taxon>
        <taxon>Actinomycetota</taxon>
        <taxon>Actinomycetes</taxon>
        <taxon>Propionibacteriales</taxon>
        <taxon>Nocardioidaceae</taxon>
        <taxon>Nocardioides</taxon>
    </lineage>
</organism>
<gene>
    <name evidence="2" type="ORF">ACFFRI_11960</name>
</gene>
<dbReference type="PROSITE" id="PS51186">
    <property type="entry name" value="GNAT"/>
    <property type="match status" value="2"/>
</dbReference>
<feature type="domain" description="N-acetyltransferase" evidence="1">
    <location>
        <begin position="11"/>
        <end position="177"/>
    </location>
</feature>
<accession>A0ABV5KAJ4</accession>
<dbReference type="PANTHER" id="PTHR43441:SF10">
    <property type="entry name" value="ACETYLTRANSFERASE"/>
    <property type="match status" value="1"/>
</dbReference>
<dbReference type="InterPro" id="IPR051908">
    <property type="entry name" value="Ribosomal_N-acetyltransferase"/>
</dbReference>
<dbReference type="EC" id="2.3.-.-" evidence="2"/>
<dbReference type="Proteomes" id="UP001589750">
    <property type="component" value="Unassembled WGS sequence"/>
</dbReference>
<keyword evidence="2" id="KW-0808">Transferase</keyword>
<reference evidence="2 3" key="1">
    <citation type="submission" date="2024-09" db="EMBL/GenBank/DDBJ databases">
        <authorList>
            <person name="Sun Q."/>
            <person name="Mori K."/>
        </authorList>
    </citation>
    <scope>NUCLEOTIDE SEQUENCE [LARGE SCALE GENOMIC DNA]</scope>
    <source>
        <strain evidence="2 3">JCM 9626</strain>
    </source>
</reference>
<comment type="caution">
    <text evidence="2">The sequence shown here is derived from an EMBL/GenBank/DDBJ whole genome shotgun (WGS) entry which is preliminary data.</text>
</comment>
<sequence>MDVPILTDGTVTLRALDDRDLAGVLEQCLDPVSIEWTQVPVPFGLADAVEFVDVIAPGAWADGSQWIFCVDAVLPDGSRYAGNIALRDEGHGRAEIAYGAHPAARGTGVMEAGLRLLLEWGFTQQGLQTVVWRATVGNWASRKLAWRLGFSLDGVLRHSHVSRGELVDAWVGTLLVDEPREPSGRWLSVPVLEGGGLRLRPFVDDDLPRVVEACSDERTQQWLGRMPAPYTASSAQAWMAANTEKQATGRSVTWAITDPADDVALGSIEVFDIAPEDAEIGYWSHPDARGRGVMTGALHLVTDWAFAELGLGRVRAFAAVGNAASRHVIEAAGFRQTGVERLGTVLRTGLADVAIYDVLAEEWSRR</sequence>
<dbReference type="Gene3D" id="3.40.630.30">
    <property type="match status" value="2"/>
</dbReference>
<evidence type="ECO:0000313" key="3">
    <source>
        <dbReference type="Proteomes" id="UP001589750"/>
    </source>
</evidence>
<evidence type="ECO:0000313" key="2">
    <source>
        <dbReference type="EMBL" id="MFB9313759.1"/>
    </source>
</evidence>
<feature type="domain" description="N-acetyltransferase" evidence="1">
    <location>
        <begin position="197"/>
        <end position="362"/>
    </location>
</feature>
<keyword evidence="2" id="KW-0012">Acyltransferase</keyword>
<dbReference type="SUPFAM" id="SSF55729">
    <property type="entry name" value="Acyl-CoA N-acyltransferases (Nat)"/>
    <property type="match status" value="2"/>
</dbReference>
<dbReference type="InterPro" id="IPR016181">
    <property type="entry name" value="Acyl_CoA_acyltransferase"/>
</dbReference>
<name>A0ABV5KAJ4_9ACTN</name>
<dbReference type="Pfam" id="PF13302">
    <property type="entry name" value="Acetyltransf_3"/>
    <property type="match status" value="2"/>
</dbReference>
<proteinExistence type="predicted"/>
<dbReference type="PANTHER" id="PTHR43441">
    <property type="entry name" value="RIBOSOMAL-PROTEIN-SERINE ACETYLTRANSFERASE"/>
    <property type="match status" value="1"/>
</dbReference>
<evidence type="ECO:0000259" key="1">
    <source>
        <dbReference type="PROSITE" id="PS51186"/>
    </source>
</evidence>
<dbReference type="InterPro" id="IPR000182">
    <property type="entry name" value="GNAT_dom"/>
</dbReference>
<dbReference type="RefSeq" id="WP_140007652.1">
    <property type="nucleotide sequence ID" value="NZ_JBHMDG010000012.1"/>
</dbReference>
<keyword evidence="3" id="KW-1185">Reference proteome</keyword>